<dbReference type="AlphaFoldDB" id="G0QLC4"/>
<dbReference type="GeneID" id="14910158"/>
<proteinExistence type="inferred from homology"/>
<accession>G0QLC4</accession>
<keyword evidence="4" id="KW-1185">Reference proteome</keyword>
<dbReference type="GO" id="GO:0055037">
    <property type="term" value="C:recycling endosome"/>
    <property type="evidence" value="ECO:0007669"/>
    <property type="project" value="TreeGrafter"/>
</dbReference>
<dbReference type="OrthoDB" id="417513at2759"/>
<dbReference type="InParanoid" id="G0QLC4"/>
<dbReference type="PANTHER" id="PTHR13677:SF0">
    <property type="entry name" value="LD41638P"/>
    <property type="match status" value="1"/>
</dbReference>
<dbReference type="RefSeq" id="XP_004039274.1">
    <property type="nucleotide sequence ID" value="XM_004039226.1"/>
</dbReference>
<dbReference type="Proteomes" id="UP000008983">
    <property type="component" value="Unassembled WGS sequence"/>
</dbReference>
<dbReference type="PROSITE" id="PS50211">
    <property type="entry name" value="DENN"/>
    <property type="match status" value="1"/>
</dbReference>
<dbReference type="STRING" id="857967.G0QLC4"/>
<dbReference type="eggNOG" id="KOG2432">
    <property type="taxonomic scope" value="Eukaryota"/>
</dbReference>
<protein>
    <recommendedName>
        <fullName evidence="2">UDENN domain-containing protein</fullName>
    </recommendedName>
</protein>
<dbReference type="InterPro" id="IPR037516">
    <property type="entry name" value="Tripartite_DENN"/>
</dbReference>
<comment type="similarity">
    <text evidence="1">Belongs to the DENND6 family.</text>
</comment>
<reference evidence="3 4" key="1">
    <citation type="submission" date="2011-07" db="EMBL/GenBank/DDBJ databases">
        <authorList>
            <person name="Coyne R."/>
            <person name="Brami D."/>
            <person name="Johnson J."/>
            <person name="Hostetler J."/>
            <person name="Hannick L."/>
            <person name="Clark T."/>
            <person name="Cassidy-Hanley D."/>
            <person name="Inman J."/>
        </authorList>
    </citation>
    <scope>NUCLEOTIDE SEQUENCE [LARGE SCALE GENOMIC DNA]</scope>
    <source>
        <strain evidence="3 4">G5</strain>
    </source>
</reference>
<evidence type="ECO:0000313" key="3">
    <source>
        <dbReference type="EMBL" id="EGR33970.1"/>
    </source>
</evidence>
<dbReference type="GO" id="GO:0005085">
    <property type="term" value="F:guanyl-nucleotide exchange factor activity"/>
    <property type="evidence" value="ECO:0007669"/>
    <property type="project" value="InterPro"/>
</dbReference>
<evidence type="ECO:0000259" key="2">
    <source>
        <dbReference type="PROSITE" id="PS50211"/>
    </source>
</evidence>
<sequence>MQFFDKIYEVSLFFVIYILKKIKVLISKKIFKNNIRQKNTSKTLQNELNFQKKDSINEQKGVIYSLKNIIRISNSIQQLEITNLPTLQIKKRRSSSLDTANQQQEQEKSTSLSEILRQNDNQQEGLFQEINLYMHLIPNKIQIIWQIWEIILTNQPFLCITKNPNECSELILGFISLISPLEFLGDYRPYFTIYDPDYKKIFQEYNQNMFKNYVLGTCNPLFLQIFKNYPIIVNLCGNINNNNNQNILNNQNDKNNNKFIFYKQNNMKSHIIPDLKALQKLLLTSNSQECIAINNTLLRKHFRQITLNFLEPFNDYFNSQQQNVKTKPKKKKTILIKYNNVQEIIYFEEKSFDSFLRKQKQIKISYLYKEKAHIFELYNRFLRSTNFVQFLRNRQILYK</sequence>
<dbReference type="EMBL" id="GL983246">
    <property type="protein sequence ID" value="EGR33970.1"/>
    <property type="molecule type" value="Genomic_DNA"/>
</dbReference>
<name>G0QLC4_ICHMU</name>
<evidence type="ECO:0000313" key="4">
    <source>
        <dbReference type="Proteomes" id="UP000008983"/>
    </source>
</evidence>
<feature type="domain" description="UDENN" evidence="2">
    <location>
        <begin position="1"/>
        <end position="399"/>
    </location>
</feature>
<dbReference type="InterPro" id="IPR024224">
    <property type="entry name" value="DENND6"/>
</dbReference>
<organism evidence="3 4">
    <name type="scientific">Ichthyophthirius multifiliis</name>
    <name type="common">White spot disease agent</name>
    <name type="synonym">Ich</name>
    <dbReference type="NCBI Taxonomy" id="5932"/>
    <lineage>
        <taxon>Eukaryota</taxon>
        <taxon>Sar</taxon>
        <taxon>Alveolata</taxon>
        <taxon>Ciliophora</taxon>
        <taxon>Intramacronucleata</taxon>
        <taxon>Oligohymenophorea</taxon>
        <taxon>Hymenostomatida</taxon>
        <taxon>Ophryoglenina</taxon>
        <taxon>Ichthyophthirius</taxon>
    </lineage>
</organism>
<gene>
    <name evidence="3" type="ORF">IMG5_028780</name>
</gene>
<evidence type="ECO:0000256" key="1">
    <source>
        <dbReference type="ARBA" id="ARBA00007159"/>
    </source>
</evidence>
<dbReference type="PANTHER" id="PTHR13677">
    <property type="entry name" value="LD41638P"/>
    <property type="match status" value="1"/>
</dbReference>